<evidence type="ECO:0000256" key="1">
    <source>
        <dbReference type="SAM" id="Phobius"/>
    </source>
</evidence>
<keyword evidence="1" id="KW-0812">Transmembrane</keyword>
<reference evidence="2 3" key="1">
    <citation type="journal article" date="2018" name="BMC Genomics">
        <title>Whole genome sequencing and function prediction of 133 gut anaerobes isolated from chicken caecum in pure cultures.</title>
        <authorList>
            <person name="Medvecky M."/>
            <person name="Cejkova D."/>
            <person name="Polansky O."/>
            <person name="Karasova D."/>
            <person name="Kubasova T."/>
            <person name="Cizek A."/>
            <person name="Rychlik I."/>
        </authorList>
    </citation>
    <scope>NUCLEOTIDE SEQUENCE [LARGE SCALE GENOMIC DNA]</scope>
    <source>
        <strain evidence="2 3">An13</strain>
    </source>
</reference>
<dbReference type="Proteomes" id="UP000195305">
    <property type="component" value="Unassembled WGS sequence"/>
</dbReference>
<protein>
    <recommendedName>
        <fullName evidence="4">PTS fructose transporter subunit IA</fullName>
    </recommendedName>
</protein>
<feature type="transmembrane region" description="Helical" evidence="1">
    <location>
        <begin position="50"/>
        <end position="73"/>
    </location>
</feature>
<evidence type="ECO:0008006" key="4">
    <source>
        <dbReference type="Google" id="ProtNLM"/>
    </source>
</evidence>
<organism evidence="2 3">
    <name type="scientific">Massilimicrobiota timonensis</name>
    <dbReference type="NCBI Taxonomy" id="1776392"/>
    <lineage>
        <taxon>Bacteria</taxon>
        <taxon>Bacillati</taxon>
        <taxon>Bacillota</taxon>
        <taxon>Erysipelotrichia</taxon>
        <taxon>Erysipelotrichales</taxon>
        <taxon>Erysipelotrichaceae</taxon>
        <taxon>Massilimicrobiota</taxon>
    </lineage>
</organism>
<keyword evidence="3" id="KW-1185">Reference proteome</keyword>
<name>A0A1Y4T0R2_9FIRM</name>
<sequence>MDTKRKEAYIAEVQYQTKMLNHLKKWLRNLIIFSSISLVFVLFGSSIHPFVQVISVIFMILSILSCILVGLGYKNGYDNVRKILNIMKS</sequence>
<dbReference type="OrthoDB" id="2059163at2"/>
<proteinExistence type="predicted"/>
<comment type="caution">
    <text evidence="2">The sequence shown here is derived from an EMBL/GenBank/DDBJ whole genome shotgun (WGS) entry which is preliminary data.</text>
</comment>
<keyword evidence="1" id="KW-0472">Membrane</keyword>
<dbReference type="AlphaFoldDB" id="A0A1Y4T0R2"/>
<keyword evidence="1" id="KW-1133">Transmembrane helix</keyword>
<feature type="transmembrane region" description="Helical" evidence="1">
    <location>
        <begin position="26"/>
        <end position="44"/>
    </location>
</feature>
<dbReference type="EMBL" id="NFLJ01000006">
    <property type="protein sequence ID" value="OUQ35755.1"/>
    <property type="molecule type" value="Genomic_DNA"/>
</dbReference>
<evidence type="ECO:0000313" key="2">
    <source>
        <dbReference type="EMBL" id="OUQ35755.1"/>
    </source>
</evidence>
<evidence type="ECO:0000313" key="3">
    <source>
        <dbReference type="Proteomes" id="UP000195305"/>
    </source>
</evidence>
<gene>
    <name evidence="2" type="ORF">B5E75_02940</name>
</gene>
<accession>A0A1Y4T0R2</accession>
<dbReference type="RefSeq" id="WP_087357303.1">
    <property type="nucleotide sequence ID" value="NZ_AP031415.1"/>
</dbReference>